<organism evidence="1">
    <name type="scientific">marine sediment metagenome</name>
    <dbReference type="NCBI Taxonomy" id="412755"/>
    <lineage>
        <taxon>unclassified sequences</taxon>
        <taxon>metagenomes</taxon>
        <taxon>ecological metagenomes</taxon>
    </lineage>
</organism>
<dbReference type="AlphaFoldDB" id="A0A0F9CKI0"/>
<name>A0A0F9CKI0_9ZZZZ</name>
<gene>
    <name evidence="1" type="ORF">LCGC14_2389920</name>
</gene>
<proteinExistence type="predicted"/>
<feature type="non-terminal residue" evidence="1">
    <location>
        <position position="1"/>
    </location>
</feature>
<reference evidence="1" key="1">
    <citation type="journal article" date="2015" name="Nature">
        <title>Complex archaea that bridge the gap between prokaryotes and eukaryotes.</title>
        <authorList>
            <person name="Spang A."/>
            <person name="Saw J.H."/>
            <person name="Jorgensen S.L."/>
            <person name="Zaremba-Niedzwiedzka K."/>
            <person name="Martijn J."/>
            <person name="Lind A.E."/>
            <person name="van Eijk R."/>
            <person name="Schleper C."/>
            <person name="Guy L."/>
            <person name="Ettema T.J."/>
        </authorList>
    </citation>
    <scope>NUCLEOTIDE SEQUENCE</scope>
</reference>
<protein>
    <submittedName>
        <fullName evidence="1">Uncharacterized protein</fullName>
    </submittedName>
</protein>
<comment type="caution">
    <text evidence="1">The sequence shown here is derived from an EMBL/GenBank/DDBJ whole genome shotgun (WGS) entry which is preliminary data.</text>
</comment>
<evidence type="ECO:0000313" key="1">
    <source>
        <dbReference type="EMBL" id="KKL26967.1"/>
    </source>
</evidence>
<accession>A0A0F9CKI0</accession>
<dbReference type="EMBL" id="LAZR01035642">
    <property type="protein sequence ID" value="KKL26967.1"/>
    <property type="molecule type" value="Genomic_DNA"/>
</dbReference>
<sequence length="39" mass="4251">EGDRVITVGQNDVGHGANVIIVSEEKEKEIEETAKVKKT</sequence>